<dbReference type="EMBL" id="CM026428">
    <property type="protein sequence ID" value="KAG0566765.1"/>
    <property type="molecule type" value="Genomic_DNA"/>
</dbReference>
<dbReference type="EMBL" id="CM026428">
    <property type="protein sequence ID" value="KAG0566766.1"/>
    <property type="molecule type" value="Genomic_DNA"/>
</dbReference>
<protein>
    <submittedName>
        <fullName evidence="2">Uncharacterized protein</fullName>
    </submittedName>
</protein>
<comment type="caution">
    <text evidence="2">The sequence shown here is derived from an EMBL/GenBank/DDBJ whole genome shotgun (WGS) entry which is preliminary data.</text>
</comment>
<gene>
    <name evidence="2" type="ORF">KC19_7G086200</name>
</gene>
<keyword evidence="3" id="KW-1185">Reference proteome</keyword>
<name>A0A8T0H607_CERPU</name>
<sequence>MSDTMKILEPKGYEPSFHKKNLSRPEDGFYSRSNSLLKGYDDMLMQENDDDYEEYNTKEVLEEALFRNIPEITPRTVIPSRHRENCIAQLQEIEKELEQFSESFGSQLHNLRMSMRESFSSIPDSRTSRGSSLEISKPSDEDMNFGYLASHMA</sequence>
<proteinExistence type="predicted"/>
<feature type="compositionally biased region" description="Basic and acidic residues" evidence="1">
    <location>
        <begin position="1"/>
        <end position="12"/>
    </location>
</feature>
<feature type="compositionally biased region" description="Polar residues" evidence="1">
    <location>
        <begin position="119"/>
        <end position="134"/>
    </location>
</feature>
<reference evidence="2" key="1">
    <citation type="submission" date="2020-06" db="EMBL/GenBank/DDBJ databases">
        <title>WGS assembly of Ceratodon purpureus strain R40.</title>
        <authorList>
            <person name="Carey S.B."/>
            <person name="Jenkins J."/>
            <person name="Shu S."/>
            <person name="Lovell J.T."/>
            <person name="Sreedasyam A."/>
            <person name="Maumus F."/>
            <person name="Tiley G.P."/>
            <person name="Fernandez-Pozo N."/>
            <person name="Barry K."/>
            <person name="Chen C."/>
            <person name="Wang M."/>
            <person name="Lipzen A."/>
            <person name="Daum C."/>
            <person name="Saski C.A."/>
            <person name="Payton A.C."/>
            <person name="Mcbreen J.C."/>
            <person name="Conrad R.E."/>
            <person name="Kollar L.M."/>
            <person name="Olsson S."/>
            <person name="Huttunen S."/>
            <person name="Landis J.B."/>
            <person name="Wickett N.J."/>
            <person name="Johnson M.G."/>
            <person name="Rensing S.A."/>
            <person name="Grimwood J."/>
            <person name="Schmutz J."/>
            <person name="Mcdaniel S.F."/>
        </authorList>
    </citation>
    <scope>NUCLEOTIDE SEQUENCE</scope>
    <source>
        <strain evidence="2">R40</strain>
    </source>
</reference>
<evidence type="ECO:0000256" key="1">
    <source>
        <dbReference type="SAM" id="MobiDB-lite"/>
    </source>
</evidence>
<feature type="region of interest" description="Disordered" evidence="1">
    <location>
        <begin position="1"/>
        <end position="25"/>
    </location>
</feature>
<accession>A0A8T0H607</accession>
<evidence type="ECO:0000313" key="2">
    <source>
        <dbReference type="EMBL" id="KAG0566763.1"/>
    </source>
</evidence>
<feature type="region of interest" description="Disordered" evidence="1">
    <location>
        <begin position="119"/>
        <end position="141"/>
    </location>
</feature>
<dbReference type="AlphaFoldDB" id="A0A8T0H607"/>
<dbReference type="EMBL" id="CM026428">
    <property type="protein sequence ID" value="KAG0566763.1"/>
    <property type="molecule type" value="Genomic_DNA"/>
</dbReference>
<organism evidence="2 3">
    <name type="scientific">Ceratodon purpureus</name>
    <name type="common">Fire moss</name>
    <name type="synonym">Dicranum purpureum</name>
    <dbReference type="NCBI Taxonomy" id="3225"/>
    <lineage>
        <taxon>Eukaryota</taxon>
        <taxon>Viridiplantae</taxon>
        <taxon>Streptophyta</taxon>
        <taxon>Embryophyta</taxon>
        <taxon>Bryophyta</taxon>
        <taxon>Bryophytina</taxon>
        <taxon>Bryopsida</taxon>
        <taxon>Dicranidae</taxon>
        <taxon>Pseudoditrichales</taxon>
        <taxon>Ditrichaceae</taxon>
        <taxon>Ceratodon</taxon>
    </lineage>
</organism>
<evidence type="ECO:0000313" key="3">
    <source>
        <dbReference type="Proteomes" id="UP000822688"/>
    </source>
</evidence>
<dbReference type="Proteomes" id="UP000822688">
    <property type="component" value="Chromosome 7"/>
</dbReference>